<accession>I3VQB6</accession>
<dbReference type="KEGG" id="vg:80534851"/>
<organism evidence="2 3">
    <name type="scientific">miniopterid betaherpesvirus 1</name>
    <dbReference type="NCBI Taxonomy" id="3070189"/>
    <lineage>
        <taxon>Viruses</taxon>
        <taxon>Duplodnaviria</taxon>
        <taxon>Heunggongvirae</taxon>
        <taxon>Peploviricota</taxon>
        <taxon>Herviviricetes</taxon>
        <taxon>Herpesvirales</taxon>
        <taxon>Orthoherpesviridae</taxon>
        <taxon>Betaherpesvirinae</taxon>
        <taxon>Quwivirus</taxon>
        <taxon>Quwivirus miniopteridbeta1</taxon>
    </lineage>
</organism>
<protein>
    <submittedName>
        <fullName evidence="2">B121.5</fullName>
    </submittedName>
</protein>
<dbReference type="Proteomes" id="UP000103899">
    <property type="component" value="Segment"/>
</dbReference>
<dbReference type="EMBL" id="JQ805139">
    <property type="protein sequence ID" value="AFK83960.1"/>
    <property type="molecule type" value="Genomic_DNA"/>
</dbReference>
<dbReference type="GeneID" id="80534851"/>
<feature type="transmembrane region" description="Helical" evidence="1">
    <location>
        <begin position="130"/>
        <end position="149"/>
    </location>
</feature>
<keyword evidence="1" id="KW-1133">Transmembrane helix</keyword>
<keyword evidence="1" id="KW-0812">Transmembrane</keyword>
<evidence type="ECO:0000313" key="3">
    <source>
        <dbReference type="Proteomes" id="UP000103899"/>
    </source>
</evidence>
<keyword evidence="3" id="KW-1185">Reference proteome</keyword>
<name>I3VQB6_9BETA</name>
<reference evidence="2 3" key="1">
    <citation type="journal article" date="2012" name="J. Virol.">
        <title>A Novel Bat Herpesvirus Encodes Homologues of Major Histocompatibility Complex Classes I and II, C-Type Lectin, and a Unique Family of Immune-Related Genes.</title>
        <authorList>
            <person name="Zhang H."/>
            <person name="Todd S."/>
            <person name="Tachedjian M."/>
            <person name="Barr J.A."/>
            <person name="Luo M."/>
            <person name="Yu M."/>
            <person name="Marsh G.A."/>
            <person name="Crameri G."/>
            <person name="Wang L.F."/>
        </authorList>
    </citation>
    <scope>NUCLEOTIDE SEQUENCE [LARGE SCALE GENOMIC DNA]</scope>
    <source>
        <strain evidence="2">B7D8</strain>
    </source>
</reference>
<keyword evidence="1" id="KW-0472">Membrane</keyword>
<dbReference type="RefSeq" id="YP_010797148.1">
    <property type="nucleotide sequence ID" value="NC_076129.1"/>
</dbReference>
<evidence type="ECO:0000256" key="1">
    <source>
        <dbReference type="SAM" id="Phobius"/>
    </source>
</evidence>
<sequence length="165" mass="17970">MMRVLCLSLASLVSVSLGLEICMNAGDMTLSCSTASMSTAVVGRWYVNGTIVAYVDIEKSKSDGLGTVTHERRANITFMSLTLRSNGGLTGLFKCEFTFKDLSIFTSSVKHINRAQLHALPGCELDLKTVTWFSLTLATGLCIFFYGFIAQRMISGCLTIQKSLT</sequence>
<evidence type="ECO:0000313" key="2">
    <source>
        <dbReference type="EMBL" id="AFK83960.1"/>
    </source>
</evidence>
<proteinExistence type="predicted"/>